<dbReference type="STRING" id="1592317.DPF_0712"/>
<dbReference type="GO" id="GO:0020037">
    <property type="term" value="F:heme binding"/>
    <property type="evidence" value="ECO:0007669"/>
    <property type="project" value="InterPro"/>
</dbReference>
<keyword evidence="3" id="KW-1185">Reference proteome</keyword>
<evidence type="ECO:0008006" key="4">
    <source>
        <dbReference type="Google" id="ProtNLM"/>
    </source>
</evidence>
<dbReference type="InterPro" id="IPR036909">
    <property type="entry name" value="Cyt_c-like_dom_sf"/>
</dbReference>
<name>A0A194AG01_9BACT</name>
<comment type="caution">
    <text evidence="2">The sequence shown here is derived from an EMBL/GenBank/DDBJ whole genome shotgun (WGS) entry which is preliminary data.</text>
</comment>
<protein>
    <recommendedName>
        <fullName evidence="4">Cytochrome c domain-containing protein</fullName>
    </recommendedName>
</protein>
<feature type="signal peptide" evidence="1">
    <location>
        <begin position="1"/>
        <end position="33"/>
    </location>
</feature>
<keyword evidence="1" id="KW-0732">Signal</keyword>
<proteinExistence type="predicted"/>
<dbReference type="GO" id="GO:0009055">
    <property type="term" value="F:electron transfer activity"/>
    <property type="evidence" value="ECO:0007669"/>
    <property type="project" value="InterPro"/>
</dbReference>
<accession>A0A194AG01</accession>
<dbReference type="Proteomes" id="UP000095200">
    <property type="component" value="Unassembled WGS sequence"/>
</dbReference>
<dbReference type="EMBL" id="BDFE01000008">
    <property type="protein sequence ID" value="GAU08011.1"/>
    <property type="molecule type" value="Genomic_DNA"/>
</dbReference>
<reference evidence="3" key="1">
    <citation type="submission" date="2016-06" db="EMBL/GenBank/DDBJ databases">
        <title>Draft genome sequence of Desulfoplanes formicivorans strain Pf12B.</title>
        <authorList>
            <person name="Watanabe M."/>
            <person name="Kojima H."/>
            <person name="Fukui M."/>
        </authorList>
    </citation>
    <scope>NUCLEOTIDE SEQUENCE [LARGE SCALE GENOMIC DNA]</scope>
    <source>
        <strain evidence="3">Pf12B</strain>
    </source>
</reference>
<gene>
    <name evidence="2" type="ORF">DPF_0712</name>
</gene>
<feature type="chain" id="PRO_5008507578" description="Cytochrome c domain-containing protein" evidence="1">
    <location>
        <begin position="34"/>
        <end position="105"/>
    </location>
</feature>
<organism evidence="2 3">
    <name type="scientific">Desulfoplanes formicivorans</name>
    <dbReference type="NCBI Taxonomy" id="1592317"/>
    <lineage>
        <taxon>Bacteria</taxon>
        <taxon>Pseudomonadati</taxon>
        <taxon>Thermodesulfobacteriota</taxon>
        <taxon>Desulfovibrionia</taxon>
        <taxon>Desulfovibrionales</taxon>
        <taxon>Desulfoplanaceae</taxon>
        <taxon>Desulfoplanes</taxon>
    </lineage>
</organism>
<dbReference type="RefSeq" id="WP_069857497.1">
    <property type="nucleotide sequence ID" value="NZ_BDFE01000008.1"/>
</dbReference>
<evidence type="ECO:0000313" key="2">
    <source>
        <dbReference type="EMBL" id="GAU08011.1"/>
    </source>
</evidence>
<dbReference type="SUPFAM" id="SSF46626">
    <property type="entry name" value="Cytochrome c"/>
    <property type="match status" value="1"/>
</dbReference>
<evidence type="ECO:0000256" key="1">
    <source>
        <dbReference type="SAM" id="SignalP"/>
    </source>
</evidence>
<dbReference type="Gene3D" id="1.10.760.10">
    <property type="entry name" value="Cytochrome c-like domain"/>
    <property type="match status" value="1"/>
</dbReference>
<dbReference type="AlphaFoldDB" id="A0A194AG01"/>
<sequence>MIRKNALLKTALAMILAFLLPGALLLAAPPAMNQVAMDQGTMVTTSCTRCHSLKRVCAKLGSNTQEWQSTLNRMQAKDSGLSTQQNIALAEFLATTTALKADFCR</sequence>
<evidence type="ECO:0000313" key="3">
    <source>
        <dbReference type="Proteomes" id="UP000095200"/>
    </source>
</evidence>
<dbReference type="OrthoDB" id="258660at2"/>